<dbReference type="STRING" id="314230.DSM3645_26879"/>
<dbReference type="Proteomes" id="UP000004358">
    <property type="component" value="Unassembled WGS sequence"/>
</dbReference>
<evidence type="ECO:0000313" key="1">
    <source>
        <dbReference type="EMBL" id="EAQ78577.1"/>
    </source>
</evidence>
<dbReference type="HOGENOM" id="CLU_3412397_0_0_0"/>
<accession>A3ZYA1</accession>
<dbReference type="AlphaFoldDB" id="A3ZYA1"/>
<evidence type="ECO:0000313" key="2">
    <source>
        <dbReference type="Proteomes" id="UP000004358"/>
    </source>
</evidence>
<dbReference type="EMBL" id="AANZ01000020">
    <property type="protein sequence ID" value="EAQ78577.1"/>
    <property type="molecule type" value="Genomic_DNA"/>
</dbReference>
<sequence>MCRNDGPAHALANRRDVVDRIGRDGVLA</sequence>
<reference evidence="1 2" key="1">
    <citation type="submission" date="2006-02" db="EMBL/GenBank/DDBJ databases">
        <authorList>
            <person name="Amann R."/>
            <person name="Ferriera S."/>
            <person name="Johnson J."/>
            <person name="Kravitz S."/>
            <person name="Halpern A."/>
            <person name="Remington K."/>
            <person name="Beeson K."/>
            <person name="Tran B."/>
            <person name="Rogers Y.-H."/>
            <person name="Friedman R."/>
            <person name="Venter J.C."/>
        </authorList>
    </citation>
    <scope>NUCLEOTIDE SEQUENCE [LARGE SCALE GENOMIC DNA]</scope>
    <source>
        <strain evidence="1 2">DSM 3645</strain>
    </source>
</reference>
<organism evidence="1 2">
    <name type="scientific">Blastopirellula marina DSM 3645</name>
    <dbReference type="NCBI Taxonomy" id="314230"/>
    <lineage>
        <taxon>Bacteria</taxon>
        <taxon>Pseudomonadati</taxon>
        <taxon>Planctomycetota</taxon>
        <taxon>Planctomycetia</taxon>
        <taxon>Pirellulales</taxon>
        <taxon>Pirellulaceae</taxon>
        <taxon>Blastopirellula</taxon>
    </lineage>
</organism>
<gene>
    <name evidence="1" type="ORF">DSM3645_26879</name>
</gene>
<protein>
    <submittedName>
        <fullName evidence="1">Uncharacterized protein</fullName>
    </submittedName>
</protein>
<comment type="caution">
    <text evidence="1">The sequence shown here is derived from an EMBL/GenBank/DDBJ whole genome shotgun (WGS) entry which is preliminary data.</text>
</comment>
<name>A3ZYA1_9BACT</name>
<proteinExistence type="predicted"/>